<name>A0A1F5IQG3_9BACT</name>
<organism evidence="1 2">
    <name type="scientific">Candidatus Daviesbacteria bacterium RIFCSPHIGHO2_01_FULL_41_23</name>
    <dbReference type="NCBI Taxonomy" id="1797764"/>
    <lineage>
        <taxon>Bacteria</taxon>
        <taxon>Candidatus Daviesiibacteriota</taxon>
    </lineage>
</organism>
<proteinExistence type="predicted"/>
<gene>
    <name evidence="1" type="ORF">A2871_03725</name>
</gene>
<dbReference type="InterPro" id="IPR021109">
    <property type="entry name" value="Peptidase_aspartic_dom_sf"/>
</dbReference>
<dbReference type="AlphaFoldDB" id="A0A1F5IQG3"/>
<dbReference type="Proteomes" id="UP000176336">
    <property type="component" value="Unassembled WGS sequence"/>
</dbReference>
<evidence type="ECO:0000313" key="1">
    <source>
        <dbReference type="EMBL" id="OGE18579.1"/>
    </source>
</evidence>
<evidence type="ECO:0000313" key="2">
    <source>
        <dbReference type="Proteomes" id="UP000176336"/>
    </source>
</evidence>
<accession>A0A1F5IQG3</accession>
<dbReference type="Gene3D" id="2.40.70.10">
    <property type="entry name" value="Acid Proteases"/>
    <property type="match status" value="1"/>
</dbReference>
<protein>
    <recommendedName>
        <fullName evidence="3">Peptidase A2 domain-containing protein</fullName>
    </recommendedName>
</protein>
<dbReference type="SUPFAM" id="SSF50630">
    <property type="entry name" value="Acid proteases"/>
    <property type="match status" value="1"/>
</dbReference>
<sequence>MVYPYLEFTATIRRPIIEIIIKSESNFAIYPVLIDSGADYCIFNIELAKALGIKLTKKRTNFRGVGKDKVKGFWGKVEIKIGNQTYQTKAIFAEISQFGHGILGQQGFFDHFDVKLSYQKQAIEIEHTKVSN</sequence>
<dbReference type="Pfam" id="PF13650">
    <property type="entry name" value="Asp_protease_2"/>
    <property type="match status" value="1"/>
</dbReference>
<comment type="caution">
    <text evidence="1">The sequence shown here is derived from an EMBL/GenBank/DDBJ whole genome shotgun (WGS) entry which is preliminary data.</text>
</comment>
<reference evidence="1 2" key="1">
    <citation type="journal article" date="2016" name="Nat. Commun.">
        <title>Thousands of microbial genomes shed light on interconnected biogeochemical processes in an aquifer system.</title>
        <authorList>
            <person name="Anantharaman K."/>
            <person name="Brown C.T."/>
            <person name="Hug L.A."/>
            <person name="Sharon I."/>
            <person name="Castelle C.J."/>
            <person name="Probst A.J."/>
            <person name="Thomas B.C."/>
            <person name="Singh A."/>
            <person name="Wilkins M.J."/>
            <person name="Karaoz U."/>
            <person name="Brodie E.L."/>
            <person name="Williams K.H."/>
            <person name="Hubbard S.S."/>
            <person name="Banfield J.F."/>
        </authorList>
    </citation>
    <scope>NUCLEOTIDE SEQUENCE [LARGE SCALE GENOMIC DNA]</scope>
</reference>
<evidence type="ECO:0008006" key="3">
    <source>
        <dbReference type="Google" id="ProtNLM"/>
    </source>
</evidence>
<dbReference type="EMBL" id="MFCR01000011">
    <property type="protein sequence ID" value="OGE18579.1"/>
    <property type="molecule type" value="Genomic_DNA"/>
</dbReference>